<dbReference type="InterPro" id="IPR039246">
    <property type="entry name" value="Flagellar_FlgA"/>
</dbReference>
<evidence type="ECO:0000313" key="4">
    <source>
        <dbReference type="Proteomes" id="UP000001302"/>
    </source>
</evidence>
<evidence type="ECO:0000259" key="2">
    <source>
        <dbReference type="Pfam" id="PF13144"/>
    </source>
</evidence>
<keyword evidence="4" id="KW-1185">Reference proteome</keyword>
<feature type="signal peptide" evidence="1">
    <location>
        <begin position="1"/>
        <end position="16"/>
    </location>
</feature>
<dbReference type="HOGENOM" id="CLU_1990487_0_0_5"/>
<dbReference type="AlphaFoldDB" id="E0TH51"/>
<organism evidence="3 4">
    <name type="scientific">Parvularcula bermudensis (strain ATCC BAA-594 / HTCC2503 / KCTC 12087)</name>
    <dbReference type="NCBI Taxonomy" id="314260"/>
    <lineage>
        <taxon>Bacteria</taxon>
        <taxon>Pseudomonadati</taxon>
        <taxon>Pseudomonadota</taxon>
        <taxon>Alphaproteobacteria</taxon>
        <taxon>Parvularculales</taxon>
        <taxon>Parvularculaceae</taxon>
        <taxon>Parvularcula</taxon>
    </lineage>
</organism>
<evidence type="ECO:0000256" key="1">
    <source>
        <dbReference type="RuleBase" id="RU362063"/>
    </source>
</evidence>
<comment type="subcellular location">
    <subcellularLocation>
        <location evidence="1">Periplasm</location>
    </subcellularLocation>
</comment>
<dbReference type="OrthoDB" id="7619725at2"/>
<name>E0TH51_PARBH</name>
<feature type="chain" id="PRO_5005127544" description="Flagella basal body P-ring formation protein FlgA" evidence="1">
    <location>
        <begin position="17"/>
        <end position="125"/>
    </location>
</feature>
<feature type="domain" description="Flagella basal body P-ring formation protein FlgA SAF" evidence="2">
    <location>
        <begin position="36"/>
        <end position="123"/>
    </location>
</feature>
<reference evidence="3 4" key="2">
    <citation type="journal article" date="2011" name="J. Bacteriol.">
        <title>Complete genome sequence of strain HTCC2503T of Parvularcula bermudensis, the type species of the order "Parvularculales" in the class Alphaproteobacteria.</title>
        <authorList>
            <person name="Oh H.M."/>
            <person name="Kang I."/>
            <person name="Vergin K.L."/>
            <person name="Kang D."/>
            <person name="Rhee K.H."/>
            <person name="Giovannoni S.J."/>
            <person name="Cho J.C."/>
        </authorList>
    </citation>
    <scope>NUCLEOTIDE SEQUENCE [LARGE SCALE GENOMIC DNA]</scope>
    <source>
        <strain evidence="4">ATCC BAA-594 / HTCC2503 / KCTC 12087</strain>
    </source>
</reference>
<dbReference type="PANTHER" id="PTHR36307:SF1">
    <property type="entry name" value="FLAGELLA BASAL BODY P-RING FORMATION PROTEIN FLGA"/>
    <property type="match status" value="1"/>
</dbReference>
<dbReference type="GO" id="GO:0044780">
    <property type="term" value="P:bacterial-type flagellum assembly"/>
    <property type="evidence" value="ECO:0007669"/>
    <property type="project" value="InterPro"/>
</dbReference>
<keyword evidence="1" id="KW-1005">Bacterial flagellum biogenesis</keyword>
<comment type="function">
    <text evidence="1">Involved in the assembly process of the P-ring formation. It may associate with FlgF on the rod constituting a structure essential for the P-ring assembly or may act as a modulator protein for the P-ring assembly.</text>
</comment>
<gene>
    <name evidence="3" type="ordered locus">PB2503_07899</name>
</gene>
<dbReference type="NCBIfam" id="TIGR03170">
    <property type="entry name" value="flgA_cterm"/>
    <property type="match status" value="1"/>
</dbReference>
<dbReference type="PANTHER" id="PTHR36307">
    <property type="entry name" value="FLAGELLA BASAL BODY P-RING FORMATION PROTEIN FLGA"/>
    <property type="match status" value="1"/>
</dbReference>
<dbReference type="STRING" id="314260.PB2503_07899"/>
<protein>
    <recommendedName>
        <fullName evidence="1">Flagella basal body P-ring formation protein FlgA</fullName>
    </recommendedName>
</protein>
<reference evidence="4" key="1">
    <citation type="submission" date="2010-08" db="EMBL/GenBank/DDBJ databases">
        <title>Genome sequence of Parvularcula bermudensis HTCC2503.</title>
        <authorList>
            <person name="Kang D.-M."/>
            <person name="Oh H.-M."/>
            <person name="Cho J.-C."/>
        </authorList>
    </citation>
    <scope>NUCLEOTIDE SEQUENCE [LARGE SCALE GENOMIC DNA]</scope>
    <source>
        <strain evidence="4">ATCC BAA-594 / HTCC2503 / KCTC 12087</strain>
    </source>
</reference>
<keyword evidence="1" id="KW-0574">Periplasm</keyword>
<dbReference type="Gene3D" id="2.30.30.760">
    <property type="match status" value="1"/>
</dbReference>
<dbReference type="InterPro" id="IPR017585">
    <property type="entry name" value="SAF_FlgA"/>
</dbReference>
<dbReference type="RefSeq" id="WP_013300609.1">
    <property type="nucleotide sequence ID" value="NC_014414.1"/>
</dbReference>
<dbReference type="eggNOG" id="COG1261">
    <property type="taxonomic scope" value="Bacteria"/>
</dbReference>
<evidence type="ECO:0000313" key="3">
    <source>
        <dbReference type="EMBL" id="ADM09635.1"/>
    </source>
</evidence>
<dbReference type="Pfam" id="PF13144">
    <property type="entry name" value="ChapFlgA"/>
    <property type="match status" value="1"/>
</dbReference>
<keyword evidence="1" id="KW-0732">Signal</keyword>
<dbReference type="EMBL" id="CP002156">
    <property type="protein sequence ID" value="ADM09635.1"/>
    <property type="molecule type" value="Genomic_DNA"/>
</dbReference>
<comment type="similarity">
    <text evidence="1">Belongs to the FlgA family.</text>
</comment>
<proteinExistence type="inferred from homology"/>
<sequence>MILTALLFLMMGEVHANARLPAGTVIDGSGLAGNENDVDRLVGRQLTRTIFPGRTISFSDTKEADLVDRNSTVRIVAVKGPMRIETKGRALGAGAEGEEILVMNLESRRTITAVISGPGEVRVEL</sequence>
<dbReference type="Proteomes" id="UP000001302">
    <property type="component" value="Chromosome"/>
</dbReference>
<dbReference type="GO" id="GO:0042597">
    <property type="term" value="C:periplasmic space"/>
    <property type="evidence" value="ECO:0007669"/>
    <property type="project" value="UniProtKB-SubCell"/>
</dbReference>
<accession>E0TH51</accession>
<dbReference type="KEGG" id="pbr:PB2503_07899"/>